<evidence type="ECO:0000313" key="6">
    <source>
        <dbReference type="EMBL" id="RBO90323.1"/>
    </source>
</evidence>
<dbReference type="Gene3D" id="1.10.510.10">
    <property type="entry name" value="Transferase(Phosphotransferase) domain 1"/>
    <property type="match status" value="1"/>
</dbReference>
<evidence type="ECO:0000256" key="4">
    <source>
        <dbReference type="ARBA" id="ARBA00022840"/>
    </source>
</evidence>
<sequence>MMLEPLAIAGGFGRYHLAAALAPTVVYPAYLGAGPDDGVFALYTAPAFLAEDPEFRLALRHGAVAATRLTHRFVTPVFDVDADAETPWVAVPFAAGVTLDEQIAAHGPLPEDAARTLAAALAEALTAIHAAGLVHRSLRPDTVSLTRDGIRVTGTGLPPVLEFPHAARHPEAIPGPPDYLSPEQTVGAEIGPASDVFAFGAVLAFAASGVRPFGAPSVPYTLFTIAQREPDLGTVPASLRPLVTACLRKDPRTRPTAAQVLEYLGAPEVSPPPWPAAVLVETDRRERAAAAAIGACRAEFQRVDRGPRVVAADTLRRAVRGGRGMAGAVRRFAGRTGPRTRIALALAVAAVLVAAVGVTVLREPPEPVTALSLEQLRRIDACAWLKSAMGEEIPLRSGPAAIDRWQLSTSDDWGCYAGLERTSPGDERTSFGLFPGDQLEFMTPADTVVDGVTIRHAMSCGRAVAALDNDEAGLVLQQIGGVDDRPCEPVLDQLAATLARTLAEAPTLADAKSSLATIDPCAALDRQALDAEIGPLPERPVIGDAHTCEWAGRRNVTLTFDRGGHEPGPMDFTRTTAGDLDLYRFAGEDGAFCTVAYRFREVDATTAELVTLRLSGAEGEADRHCDSAVTMLRRVVGNLPR</sequence>
<evidence type="ECO:0000259" key="5">
    <source>
        <dbReference type="PROSITE" id="PS50011"/>
    </source>
</evidence>
<dbReference type="PANTHER" id="PTHR43289">
    <property type="entry name" value="MITOGEN-ACTIVATED PROTEIN KINASE KINASE KINASE 20-RELATED"/>
    <property type="match status" value="1"/>
</dbReference>
<keyword evidence="1" id="KW-0808">Transferase</keyword>
<feature type="domain" description="Protein kinase" evidence="5">
    <location>
        <begin position="1"/>
        <end position="269"/>
    </location>
</feature>
<keyword evidence="7" id="KW-1185">Reference proteome</keyword>
<evidence type="ECO:0000256" key="1">
    <source>
        <dbReference type="ARBA" id="ARBA00022679"/>
    </source>
</evidence>
<dbReference type="OrthoDB" id="9762169at2"/>
<evidence type="ECO:0000256" key="2">
    <source>
        <dbReference type="ARBA" id="ARBA00022741"/>
    </source>
</evidence>
<name>A0A366DJR9_9NOCA</name>
<dbReference type="PROSITE" id="PS50011">
    <property type="entry name" value="PROTEIN_KINASE_DOM"/>
    <property type="match status" value="1"/>
</dbReference>
<protein>
    <submittedName>
        <fullName evidence="6">Protein kinase-like protein</fullName>
    </submittedName>
</protein>
<dbReference type="SUPFAM" id="SSF56112">
    <property type="entry name" value="Protein kinase-like (PK-like)"/>
    <property type="match status" value="1"/>
</dbReference>
<dbReference type="Pfam" id="PF00069">
    <property type="entry name" value="Pkinase"/>
    <property type="match status" value="1"/>
</dbReference>
<comment type="caution">
    <text evidence="6">The sequence shown here is derived from an EMBL/GenBank/DDBJ whole genome shotgun (WGS) entry which is preliminary data.</text>
</comment>
<dbReference type="STRING" id="1210090.GCA_001613185_04670"/>
<dbReference type="PANTHER" id="PTHR43289:SF34">
    <property type="entry name" value="SERINE_THREONINE-PROTEIN KINASE YBDM-RELATED"/>
    <property type="match status" value="1"/>
</dbReference>
<dbReference type="InterPro" id="IPR000719">
    <property type="entry name" value="Prot_kinase_dom"/>
</dbReference>
<keyword evidence="2" id="KW-0547">Nucleotide-binding</keyword>
<accession>A0A366DJR9</accession>
<keyword evidence="3 6" id="KW-0418">Kinase</keyword>
<evidence type="ECO:0000256" key="3">
    <source>
        <dbReference type="ARBA" id="ARBA00022777"/>
    </source>
</evidence>
<dbReference type="Proteomes" id="UP000252586">
    <property type="component" value="Unassembled WGS sequence"/>
</dbReference>
<dbReference type="RefSeq" id="WP_113975171.1">
    <property type="nucleotide sequence ID" value="NZ_CP107943.1"/>
</dbReference>
<dbReference type="AlphaFoldDB" id="A0A366DJR9"/>
<dbReference type="GO" id="GO:0004674">
    <property type="term" value="F:protein serine/threonine kinase activity"/>
    <property type="evidence" value="ECO:0007669"/>
    <property type="project" value="TreeGrafter"/>
</dbReference>
<dbReference type="EMBL" id="QNRE01000006">
    <property type="protein sequence ID" value="RBO90323.1"/>
    <property type="molecule type" value="Genomic_DNA"/>
</dbReference>
<keyword evidence="4" id="KW-0067">ATP-binding</keyword>
<dbReference type="SMART" id="SM00220">
    <property type="entry name" value="S_TKc"/>
    <property type="match status" value="1"/>
</dbReference>
<gene>
    <name evidence="6" type="ORF">DFR74_106208</name>
</gene>
<dbReference type="GO" id="GO:0005524">
    <property type="term" value="F:ATP binding"/>
    <property type="evidence" value="ECO:0007669"/>
    <property type="project" value="UniProtKB-KW"/>
</dbReference>
<dbReference type="InterPro" id="IPR011009">
    <property type="entry name" value="Kinase-like_dom_sf"/>
</dbReference>
<organism evidence="6 7">
    <name type="scientific">Nocardia puris</name>
    <dbReference type="NCBI Taxonomy" id="208602"/>
    <lineage>
        <taxon>Bacteria</taxon>
        <taxon>Bacillati</taxon>
        <taxon>Actinomycetota</taxon>
        <taxon>Actinomycetes</taxon>
        <taxon>Mycobacteriales</taxon>
        <taxon>Nocardiaceae</taxon>
        <taxon>Nocardia</taxon>
    </lineage>
</organism>
<proteinExistence type="predicted"/>
<evidence type="ECO:0000313" key="7">
    <source>
        <dbReference type="Proteomes" id="UP000252586"/>
    </source>
</evidence>
<reference evidence="6 7" key="1">
    <citation type="submission" date="2018-06" db="EMBL/GenBank/DDBJ databases">
        <title>Genomic Encyclopedia of Type Strains, Phase IV (KMG-IV): sequencing the most valuable type-strain genomes for metagenomic binning, comparative biology and taxonomic classification.</title>
        <authorList>
            <person name="Goeker M."/>
        </authorList>
    </citation>
    <scope>NUCLEOTIDE SEQUENCE [LARGE SCALE GENOMIC DNA]</scope>
    <source>
        <strain evidence="6 7">DSM 44599</strain>
    </source>
</reference>